<dbReference type="RefSeq" id="WP_046789238.1">
    <property type="nucleotide sequence ID" value="NZ_CP011366.1"/>
</dbReference>
<dbReference type="EMBL" id="CP011366">
    <property type="protein sequence ID" value="AKG73046.1"/>
    <property type="molecule type" value="Genomic_DNA"/>
</dbReference>
<dbReference type="Proteomes" id="UP000183090">
    <property type="component" value="Unassembled WGS sequence"/>
</dbReference>
<keyword evidence="1" id="KW-0812">Transmembrane</keyword>
<keyword evidence="4" id="KW-1185">Reference proteome</keyword>
<evidence type="ECO:0000313" key="2">
    <source>
        <dbReference type="EMBL" id="AKG73046.1"/>
    </source>
</evidence>
<dbReference type="KEGG" id="shv:AAT16_01690"/>
<feature type="transmembrane region" description="Helical" evidence="1">
    <location>
        <begin position="81"/>
        <end position="100"/>
    </location>
</feature>
<feature type="transmembrane region" description="Helical" evidence="1">
    <location>
        <begin position="56"/>
        <end position="75"/>
    </location>
</feature>
<protein>
    <recommendedName>
        <fullName evidence="6">Bacterial Pleckstrin homology domain-containing protein</fullName>
    </recommendedName>
</protein>
<name>A0A0F7HHV2_9STAP</name>
<organism evidence="3 5">
    <name type="scientific">Salinicoccus halodurans</name>
    <dbReference type="NCBI Taxonomy" id="407035"/>
    <lineage>
        <taxon>Bacteria</taxon>
        <taxon>Bacillati</taxon>
        <taxon>Bacillota</taxon>
        <taxon>Bacilli</taxon>
        <taxon>Bacillales</taxon>
        <taxon>Staphylococcaceae</taxon>
        <taxon>Salinicoccus</taxon>
    </lineage>
</organism>
<reference evidence="4" key="2">
    <citation type="submission" date="2015-04" db="EMBL/GenBank/DDBJ databases">
        <title>Complete genome sequence of Salinicoccus halodurans strain H3B36, isolated from the Qaidam basin of China.</title>
        <authorList>
            <person name="Ma Y."/>
            <person name="Jiang K."/>
            <person name="Xue Y."/>
        </authorList>
    </citation>
    <scope>NUCLEOTIDE SEQUENCE [LARGE SCALE GENOMIC DNA]</scope>
    <source>
        <strain evidence="4">H3B36</strain>
    </source>
</reference>
<evidence type="ECO:0000313" key="5">
    <source>
        <dbReference type="Proteomes" id="UP000183090"/>
    </source>
</evidence>
<keyword evidence="1" id="KW-1133">Transmembrane helix</keyword>
<dbReference type="AlphaFoldDB" id="A0A0F7HHV2"/>
<gene>
    <name evidence="2" type="ORF">AAT16_01690</name>
    <name evidence="3" type="ORF">SAMN05216235_1712</name>
</gene>
<feature type="transmembrane region" description="Helical" evidence="1">
    <location>
        <begin position="112"/>
        <end position="134"/>
    </location>
</feature>
<dbReference type="Proteomes" id="UP000034029">
    <property type="component" value="Chromosome"/>
</dbReference>
<evidence type="ECO:0008006" key="6">
    <source>
        <dbReference type="Google" id="ProtNLM"/>
    </source>
</evidence>
<dbReference type="EMBL" id="FOTB01000003">
    <property type="protein sequence ID" value="SFK78013.1"/>
    <property type="molecule type" value="Genomic_DNA"/>
</dbReference>
<proteinExistence type="predicted"/>
<sequence length="240" mass="27803">MIITIAFILFAGQLIKSFYTHYISEKRKYFSFDDRRFTDDDYLKVQDLKIGQLERIFLYIMLAIYIAALLVHLFISPVFSIWLLGLFFSSILLLSLLVDLKLYTIARDKSHIIMAVIWLVMIIGIFGFLSMASINESNITFDENEFNLSSLDYGIPYEDIEGVEMRGTVPEIPYNHLVLGIGDHLHGTFLEGTTNVNRLDIEDKSQPIIYINTVSMNIYINDKDAQVTENWFEELRSKVE</sequence>
<evidence type="ECO:0000313" key="4">
    <source>
        <dbReference type="Proteomes" id="UP000034029"/>
    </source>
</evidence>
<reference evidence="3 5" key="3">
    <citation type="submission" date="2016-10" db="EMBL/GenBank/DDBJ databases">
        <authorList>
            <person name="Varghese N."/>
            <person name="Submissions S."/>
        </authorList>
    </citation>
    <scope>NUCLEOTIDE SEQUENCE [LARGE SCALE GENOMIC DNA]</scope>
    <source>
        <strain evidence="3 5">CGMCC 1.6501</strain>
    </source>
</reference>
<dbReference type="OrthoDB" id="2389791at2"/>
<evidence type="ECO:0000313" key="3">
    <source>
        <dbReference type="EMBL" id="SFK78013.1"/>
    </source>
</evidence>
<keyword evidence="1" id="KW-0472">Membrane</keyword>
<accession>A0A0F7HHV2</accession>
<reference evidence="2 4" key="1">
    <citation type="journal article" date="2015" name="Int. J. Syst. Evol. Microbiol.">
        <title>Complete genome sequence of Salinicoccus halodurans H3B36, isolated from the Qaidam Basin in China.</title>
        <authorList>
            <person name="Jiang K."/>
            <person name="Xue Y."/>
            <person name="Ma Y."/>
        </authorList>
    </citation>
    <scope>NUCLEOTIDE SEQUENCE [LARGE SCALE GENOMIC DNA]</scope>
    <source>
        <strain evidence="2 4">H3B36</strain>
    </source>
</reference>
<evidence type="ECO:0000256" key="1">
    <source>
        <dbReference type="SAM" id="Phobius"/>
    </source>
</evidence>